<evidence type="ECO:0000313" key="3">
    <source>
        <dbReference type="Proteomes" id="UP001217918"/>
    </source>
</evidence>
<evidence type="ECO:0000256" key="1">
    <source>
        <dbReference type="PROSITE-ProRule" id="PRU00023"/>
    </source>
</evidence>
<protein>
    <recommendedName>
        <fullName evidence="4">Ankyrin repeat domain-containing protein</fullName>
    </recommendedName>
</protein>
<dbReference type="SUPFAM" id="SSF48403">
    <property type="entry name" value="Ankyrin repeat"/>
    <property type="match status" value="1"/>
</dbReference>
<organism evidence="2 3">
    <name type="scientific">Phyllachora maydis</name>
    <dbReference type="NCBI Taxonomy" id="1825666"/>
    <lineage>
        <taxon>Eukaryota</taxon>
        <taxon>Fungi</taxon>
        <taxon>Dikarya</taxon>
        <taxon>Ascomycota</taxon>
        <taxon>Pezizomycotina</taxon>
        <taxon>Sordariomycetes</taxon>
        <taxon>Sordariomycetidae</taxon>
        <taxon>Phyllachorales</taxon>
        <taxon>Phyllachoraceae</taxon>
        <taxon>Phyllachora</taxon>
    </lineage>
</organism>
<dbReference type="PROSITE" id="PS50088">
    <property type="entry name" value="ANK_REPEAT"/>
    <property type="match status" value="1"/>
</dbReference>
<dbReference type="InterPro" id="IPR002110">
    <property type="entry name" value="Ankyrin_rpt"/>
</dbReference>
<reference evidence="2" key="1">
    <citation type="journal article" date="2023" name="Mol. Plant Microbe Interact.">
        <title>Elucidating the Obligate Nature and Biological Capacity of an Invasive Fungal Corn Pathogen.</title>
        <authorList>
            <person name="MacCready J.S."/>
            <person name="Roggenkamp E.M."/>
            <person name="Gdanetz K."/>
            <person name="Chilvers M.I."/>
        </authorList>
    </citation>
    <scope>NUCLEOTIDE SEQUENCE</scope>
    <source>
        <strain evidence="2">PM02</strain>
    </source>
</reference>
<proteinExistence type="predicted"/>
<dbReference type="AlphaFoldDB" id="A0AAD9IA92"/>
<evidence type="ECO:0008006" key="4">
    <source>
        <dbReference type="Google" id="ProtNLM"/>
    </source>
</evidence>
<feature type="repeat" description="ANK" evidence="1">
    <location>
        <begin position="91"/>
        <end position="123"/>
    </location>
</feature>
<dbReference type="InterPro" id="IPR036770">
    <property type="entry name" value="Ankyrin_rpt-contain_sf"/>
</dbReference>
<sequence>MPITQAESHHISVLAGQGETTTLRTTVTALAVRENTTPGAVLLACRDDYHQTAAHMASKAGQAQSIHALAGLFGADAAGRAAYFNIANRFSGDGPVHTALRHRYLEPFRALVKHGADPTRKNRFGDAWVDYAPDFEEGEVAGVVEAYRKRMDAGGL</sequence>
<keyword evidence="3" id="KW-1185">Reference proteome</keyword>
<gene>
    <name evidence="2" type="ORF">P8C59_007701</name>
</gene>
<dbReference type="EMBL" id="JAQQPM010000007">
    <property type="protein sequence ID" value="KAK2073415.1"/>
    <property type="molecule type" value="Genomic_DNA"/>
</dbReference>
<dbReference type="Proteomes" id="UP001217918">
    <property type="component" value="Unassembled WGS sequence"/>
</dbReference>
<name>A0AAD9IA92_9PEZI</name>
<evidence type="ECO:0000313" key="2">
    <source>
        <dbReference type="EMBL" id="KAK2073415.1"/>
    </source>
</evidence>
<keyword evidence="1" id="KW-0040">ANK repeat</keyword>
<comment type="caution">
    <text evidence="2">The sequence shown here is derived from an EMBL/GenBank/DDBJ whole genome shotgun (WGS) entry which is preliminary data.</text>
</comment>
<dbReference type="Gene3D" id="1.25.40.20">
    <property type="entry name" value="Ankyrin repeat-containing domain"/>
    <property type="match status" value="1"/>
</dbReference>
<accession>A0AAD9IA92</accession>